<dbReference type="Proteomes" id="UP000658127">
    <property type="component" value="Unassembled WGS sequence"/>
</dbReference>
<dbReference type="Gene3D" id="3.10.450.50">
    <property type="match status" value="1"/>
</dbReference>
<proteinExistence type="predicted"/>
<dbReference type="Pfam" id="PF14534">
    <property type="entry name" value="DUF4440"/>
    <property type="match status" value="1"/>
</dbReference>
<dbReference type="InterPro" id="IPR032710">
    <property type="entry name" value="NTF2-like_dom_sf"/>
</dbReference>
<protein>
    <recommendedName>
        <fullName evidence="1">DUF4440 domain-containing protein</fullName>
    </recommendedName>
</protein>
<evidence type="ECO:0000313" key="2">
    <source>
        <dbReference type="EMBL" id="GGN92530.1"/>
    </source>
</evidence>
<name>A0ABQ2KT11_9NOCA</name>
<keyword evidence="3" id="KW-1185">Reference proteome</keyword>
<reference evidence="3" key="1">
    <citation type="journal article" date="2019" name="Int. J. Syst. Evol. Microbiol.">
        <title>The Global Catalogue of Microorganisms (GCM) 10K type strain sequencing project: providing services to taxonomists for standard genome sequencing and annotation.</title>
        <authorList>
            <consortium name="The Broad Institute Genomics Platform"/>
            <consortium name="The Broad Institute Genome Sequencing Center for Infectious Disease"/>
            <person name="Wu L."/>
            <person name="Ma J."/>
        </authorList>
    </citation>
    <scope>NUCLEOTIDE SEQUENCE [LARGE SCALE GENOMIC DNA]</scope>
    <source>
        <strain evidence="3">CGMCC 4.7329</strain>
    </source>
</reference>
<dbReference type="InterPro" id="IPR011944">
    <property type="entry name" value="Steroid_delta5-4_isomerase"/>
</dbReference>
<dbReference type="EMBL" id="BMNE01000006">
    <property type="protein sequence ID" value="GGN92530.1"/>
    <property type="molecule type" value="Genomic_DNA"/>
</dbReference>
<comment type="caution">
    <text evidence="2">The sequence shown here is derived from an EMBL/GenBank/DDBJ whole genome shotgun (WGS) entry which is preliminary data.</text>
</comment>
<dbReference type="InterPro" id="IPR027843">
    <property type="entry name" value="DUF4440"/>
</dbReference>
<accession>A0ABQ2KT11</accession>
<evidence type="ECO:0000259" key="1">
    <source>
        <dbReference type="Pfam" id="PF14534"/>
    </source>
</evidence>
<sequence>MPPPPHSGLMTTITAPHETVPAQGRPMTADADAAAVRQLLATQSAAWAAGDGTAFAATFTEDADFVSVIGEFIQGRAELATVMQEGFDGFMHGTRLSDPERTTVRFPAADLAVLVTYGVSVLRPDTTVPPTRTAQIRTAVRTGGRWLFTSFQNTRIVPQ</sequence>
<dbReference type="SUPFAM" id="SSF54427">
    <property type="entry name" value="NTF2-like"/>
    <property type="match status" value="1"/>
</dbReference>
<evidence type="ECO:0000313" key="3">
    <source>
        <dbReference type="Proteomes" id="UP000658127"/>
    </source>
</evidence>
<organism evidence="2 3">
    <name type="scientific">Nocardia rhizosphaerihabitans</name>
    <dbReference type="NCBI Taxonomy" id="1691570"/>
    <lineage>
        <taxon>Bacteria</taxon>
        <taxon>Bacillati</taxon>
        <taxon>Actinomycetota</taxon>
        <taxon>Actinomycetes</taxon>
        <taxon>Mycobacteriales</taxon>
        <taxon>Nocardiaceae</taxon>
        <taxon>Nocardia</taxon>
    </lineage>
</organism>
<gene>
    <name evidence="2" type="ORF">GCM10011610_53720</name>
</gene>
<dbReference type="NCBIfam" id="TIGR02246">
    <property type="entry name" value="SgcJ/EcaC family oxidoreductase"/>
    <property type="match status" value="1"/>
</dbReference>
<feature type="domain" description="DUF4440" evidence="1">
    <location>
        <begin position="36"/>
        <end position="147"/>
    </location>
</feature>